<evidence type="ECO:0000313" key="3">
    <source>
        <dbReference type="Proteomes" id="UP000765509"/>
    </source>
</evidence>
<keyword evidence="3" id="KW-1185">Reference proteome</keyword>
<evidence type="ECO:0000313" key="2">
    <source>
        <dbReference type="EMBL" id="MBW0526238.1"/>
    </source>
</evidence>
<dbReference type="Proteomes" id="UP000765509">
    <property type="component" value="Unassembled WGS sequence"/>
</dbReference>
<proteinExistence type="predicted"/>
<dbReference type="AlphaFoldDB" id="A0A9Q3I342"/>
<comment type="caution">
    <text evidence="2">The sequence shown here is derived from an EMBL/GenBank/DDBJ whole genome shotgun (WGS) entry which is preliminary data.</text>
</comment>
<accession>A0A9Q3I342</accession>
<protein>
    <submittedName>
        <fullName evidence="2">Uncharacterized protein</fullName>
    </submittedName>
</protein>
<sequence length="236" mass="25127">MHSCREQRYFSRIKAGAYVCRDARRSWPSRILVIRLGALASMKPVKPHRASQAETTHQDIVLDLVAIATTLVTPSTTVDVQFISASEARCESSCSAVTMAHETSAPAKSIQKTVHSGRLALRHSAGSLRKLAGKSFASSFSKLDGLPSLETPTTLKFAARHLLSKDSIPPSQGLLNPSDPVRHSNTHGSEDLEGAKEQFPTCLRSCLGSAIGVVLADAHGSLSRVSPLAIPAPSAP</sequence>
<feature type="region of interest" description="Disordered" evidence="1">
    <location>
        <begin position="168"/>
        <end position="193"/>
    </location>
</feature>
<dbReference type="EMBL" id="AVOT02032468">
    <property type="protein sequence ID" value="MBW0526238.1"/>
    <property type="molecule type" value="Genomic_DNA"/>
</dbReference>
<gene>
    <name evidence="2" type="ORF">O181_065953</name>
</gene>
<evidence type="ECO:0000256" key="1">
    <source>
        <dbReference type="SAM" id="MobiDB-lite"/>
    </source>
</evidence>
<reference evidence="2" key="1">
    <citation type="submission" date="2021-03" db="EMBL/GenBank/DDBJ databases">
        <title>Draft genome sequence of rust myrtle Austropuccinia psidii MF-1, a brazilian biotype.</title>
        <authorList>
            <person name="Quecine M.C."/>
            <person name="Pachon D.M.R."/>
            <person name="Bonatelli M.L."/>
            <person name="Correr F.H."/>
            <person name="Franceschini L.M."/>
            <person name="Leite T.F."/>
            <person name="Margarido G.R.A."/>
            <person name="Almeida C.A."/>
            <person name="Ferrarezi J.A."/>
            <person name="Labate C.A."/>
        </authorList>
    </citation>
    <scope>NUCLEOTIDE SEQUENCE</scope>
    <source>
        <strain evidence="2">MF-1</strain>
    </source>
</reference>
<organism evidence="2 3">
    <name type="scientific">Austropuccinia psidii MF-1</name>
    <dbReference type="NCBI Taxonomy" id="1389203"/>
    <lineage>
        <taxon>Eukaryota</taxon>
        <taxon>Fungi</taxon>
        <taxon>Dikarya</taxon>
        <taxon>Basidiomycota</taxon>
        <taxon>Pucciniomycotina</taxon>
        <taxon>Pucciniomycetes</taxon>
        <taxon>Pucciniales</taxon>
        <taxon>Sphaerophragmiaceae</taxon>
        <taxon>Austropuccinia</taxon>
    </lineage>
</organism>
<name>A0A9Q3I342_9BASI</name>